<comment type="caution">
    <text evidence="4">The sequence shown here is derived from an EMBL/GenBank/DDBJ whole genome shotgun (WGS) entry which is preliminary data.</text>
</comment>
<dbReference type="InterPro" id="IPR037291">
    <property type="entry name" value="DUF4139"/>
</dbReference>
<gene>
    <name evidence="4" type="ORF">CDAUBV1_LOCUS4088</name>
</gene>
<sequence length="816" mass="93025">MQMRDFCSPIEENIKQAVGMLASPEPSEHRTLDFEGPRNIFYTPDCHLKSVSVYLNKAILCRSVRPQVQRHLTSLLLFKRLPSSVDVGSFRVEVTNATEEKRKSGLREVSSERSEFSKSEDDTPGAYIQDVNCRASQPIDSERELIETQQRLRRQLIKANRKYQLLNTRFQRLSKKQNVLESLADSLMSRSATLKTNDEETESPSKEDVRESRGRSRFQKCKLWRSRSLSRRTKGDDHFMYSRDDNRLAQFPGGTVITNEALQLNHIEAMQNFFTLYNTQTQQLDEDTINLGDELELCQNEIADLEDQLRNLALRQDEVSSKELQVLLESKTGKSPNVEFSYSVSRVTWRPAYDIRLCSSSATLKIIYYGVVAQSTGEDWEPEKLTFSTAQPREGVGVPELTLERLSFKDPYSFPRRRTGISKKERMIKVRSFHAEDNGDRLPTIDESEMNLDRNPYLRDQHPPCCIPNLFSNSTGERLSACLARKEQVRFASKSPHSTVFQRSDLVMNSPNTSSDYDLVSILNDIRSRPIVGEPNLDTRCNTPSSDGNPSVESLSRSSTLNRNTAASVTRVSLPIQSSNLYNDSDGIPESDTSSVLPSLTFEVSRPSSLIRGNGEPQRVQLASIELRPTLEYITIPKLLPKAFLRARMHNNSEFTLLPGPANVYIDNGFNGRTIISPTVIQEEFTCDLGVDAGVQVTYKPRHKYKRVGSFINSKTMSVTFTQIIGLSNTYPRSLQILVIDQLPVSTEDKLKVQLIEPYIKHPEKYDPTKPVRINKSKMVEWDVRLEPYENRQLVLKYLVEYPAMKDIDIFSLLPQ</sequence>
<proteinExistence type="predicted"/>
<feature type="region of interest" description="Disordered" evidence="2">
    <location>
        <begin position="103"/>
        <end position="126"/>
    </location>
</feature>
<feature type="compositionally biased region" description="Basic and acidic residues" evidence="2">
    <location>
        <begin position="203"/>
        <end position="214"/>
    </location>
</feature>
<organism evidence="4 5">
    <name type="scientific">Calicophoron daubneyi</name>
    <name type="common">Rumen fluke</name>
    <name type="synonym">Paramphistomum daubneyi</name>
    <dbReference type="NCBI Taxonomy" id="300641"/>
    <lineage>
        <taxon>Eukaryota</taxon>
        <taxon>Metazoa</taxon>
        <taxon>Spiralia</taxon>
        <taxon>Lophotrochozoa</taxon>
        <taxon>Platyhelminthes</taxon>
        <taxon>Trematoda</taxon>
        <taxon>Digenea</taxon>
        <taxon>Plagiorchiida</taxon>
        <taxon>Pronocephalata</taxon>
        <taxon>Paramphistomoidea</taxon>
        <taxon>Paramphistomidae</taxon>
        <taxon>Calicophoron</taxon>
    </lineage>
</organism>
<evidence type="ECO:0000256" key="1">
    <source>
        <dbReference type="SAM" id="Coils"/>
    </source>
</evidence>
<dbReference type="EMBL" id="CAXLJL010000101">
    <property type="protein sequence ID" value="CAL5131600.1"/>
    <property type="molecule type" value="Genomic_DNA"/>
</dbReference>
<reference evidence="4" key="1">
    <citation type="submission" date="2024-06" db="EMBL/GenBank/DDBJ databases">
        <authorList>
            <person name="Liu X."/>
            <person name="Lenzi L."/>
            <person name="Haldenby T S."/>
            <person name="Uol C."/>
        </authorList>
    </citation>
    <scope>NUCLEOTIDE SEQUENCE</scope>
</reference>
<evidence type="ECO:0000313" key="4">
    <source>
        <dbReference type="EMBL" id="CAL5131600.1"/>
    </source>
</evidence>
<feature type="compositionally biased region" description="Polar residues" evidence="2">
    <location>
        <begin position="539"/>
        <end position="567"/>
    </location>
</feature>
<dbReference type="AlphaFoldDB" id="A0AAV2T2Y1"/>
<feature type="region of interest" description="Disordered" evidence="2">
    <location>
        <begin position="532"/>
        <end position="567"/>
    </location>
</feature>
<keyword evidence="1" id="KW-0175">Coiled coil</keyword>
<dbReference type="Pfam" id="PF13598">
    <property type="entry name" value="DUF4139"/>
    <property type="match status" value="1"/>
</dbReference>
<dbReference type="PANTHER" id="PTHR31005">
    <property type="entry name" value="DUF4139 DOMAIN-CONTAINING PROTEIN"/>
    <property type="match status" value="1"/>
</dbReference>
<dbReference type="InterPro" id="IPR011935">
    <property type="entry name" value="CHP02231"/>
</dbReference>
<evidence type="ECO:0000313" key="5">
    <source>
        <dbReference type="Proteomes" id="UP001497525"/>
    </source>
</evidence>
<feature type="compositionally biased region" description="Basic and acidic residues" evidence="2">
    <location>
        <begin position="103"/>
        <end position="121"/>
    </location>
</feature>
<evidence type="ECO:0000259" key="3">
    <source>
        <dbReference type="Pfam" id="PF13598"/>
    </source>
</evidence>
<feature type="coiled-coil region" evidence="1">
    <location>
        <begin position="288"/>
        <end position="322"/>
    </location>
</feature>
<dbReference type="NCBIfam" id="TIGR02231">
    <property type="entry name" value="mucoidy inhibitor MuiA family protein"/>
    <property type="match status" value="1"/>
</dbReference>
<feature type="region of interest" description="Disordered" evidence="2">
    <location>
        <begin position="191"/>
        <end position="214"/>
    </location>
</feature>
<feature type="domain" description="DUF4139" evidence="3">
    <location>
        <begin position="338"/>
        <end position="803"/>
    </location>
</feature>
<name>A0AAV2T2Y1_CALDB</name>
<dbReference type="Proteomes" id="UP001497525">
    <property type="component" value="Unassembled WGS sequence"/>
</dbReference>
<accession>A0AAV2T2Y1</accession>
<feature type="coiled-coil region" evidence="1">
    <location>
        <begin position="142"/>
        <end position="176"/>
    </location>
</feature>
<protein>
    <recommendedName>
        <fullName evidence="3">DUF4139 domain-containing protein</fullName>
    </recommendedName>
</protein>
<evidence type="ECO:0000256" key="2">
    <source>
        <dbReference type="SAM" id="MobiDB-lite"/>
    </source>
</evidence>
<dbReference type="PANTHER" id="PTHR31005:SF8">
    <property type="entry name" value="DUF4139 DOMAIN-CONTAINING PROTEIN"/>
    <property type="match status" value="1"/>
</dbReference>